<feature type="transmembrane region" description="Helical" evidence="1">
    <location>
        <begin position="81"/>
        <end position="100"/>
    </location>
</feature>
<feature type="domain" description="CAAX prenyl protease 2/Lysostaphin resistance protein A-like" evidence="2">
    <location>
        <begin position="158"/>
        <end position="254"/>
    </location>
</feature>
<feature type="transmembrane region" description="Helical" evidence="1">
    <location>
        <begin position="159"/>
        <end position="178"/>
    </location>
</feature>
<evidence type="ECO:0000256" key="1">
    <source>
        <dbReference type="SAM" id="Phobius"/>
    </source>
</evidence>
<feature type="transmembrane region" description="Helical" evidence="1">
    <location>
        <begin position="254"/>
        <end position="274"/>
    </location>
</feature>
<feature type="transmembrane region" description="Helical" evidence="1">
    <location>
        <begin position="215"/>
        <end position="233"/>
    </location>
</feature>
<dbReference type="EMBL" id="UOEG01000110">
    <property type="protein sequence ID" value="VAV93908.1"/>
    <property type="molecule type" value="Genomic_DNA"/>
</dbReference>
<dbReference type="AlphaFoldDB" id="A0A3B0S0F5"/>
<proteinExistence type="predicted"/>
<feature type="transmembrane region" description="Helical" evidence="1">
    <location>
        <begin position="121"/>
        <end position="139"/>
    </location>
</feature>
<keyword evidence="3" id="KW-0645">Protease</keyword>
<accession>A0A3B0S0F5</accession>
<feature type="transmembrane region" description="Helical" evidence="1">
    <location>
        <begin position="190"/>
        <end position="209"/>
    </location>
</feature>
<name>A0A3B0S0F5_9ZZZZ</name>
<feature type="transmembrane region" description="Helical" evidence="1">
    <location>
        <begin position="36"/>
        <end position="61"/>
    </location>
</feature>
<keyword evidence="1" id="KW-0812">Transmembrane</keyword>
<keyword evidence="1" id="KW-0472">Membrane</keyword>
<keyword evidence="3" id="KW-0378">Hydrolase</keyword>
<gene>
    <name evidence="3" type="ORF">MNBD_ALPHA07-1705</name>
</gene>
<dbReference type="GO" id="GO:0006508">
    <property type="term" value="P:proteolysis"/>
    <property type="evidence" value="ECO:0007669"/>
    <property type="project" value="UniProtKB-KW"/>
</dbReference>
<reference evidence="3" key="1">
    <citation type="submission" date="2018-06" db="EMBL/GenBank/DDBJ databases">
        <authorList>
            <person name="Zhirakovskaya E."/>
        </authorList>
    </citation>
    <scope>NUCLEOTIDE SEQUENCE</scope>
</reference>
<sequence>MQRPARAANLRHMRYDPYETLITPARPSSNPLRLTIGFVLGAALYMLLLGFFVGFVAATIATDGNINRAINMILAAATPQTMLFTLFSFVLMIASLWFVLKLIHKRSLASLLGPFRIFRRQFLRVSAFLLAFQAFLFLLPATEDVPMSPGLDFGVWLKFLPFALIALMIQVSAEEMVFRGYAQSQLAARFSHPIIWIGLPSALFGWLHYDPGVAGGNAWIIAVMLGLFAATAADITARSGTLGPAIALHLFNNINALLIAAPAGNYSGLALYTFPLSSIQNSGNGMAFALNFVIILCGWLVARLALRR</sequence>
<dbReference type="GO" id="GO:0004175">
    <property type="term" value="F:endopeptidase activity"/>
    <property type="evidence" value="ECO:0007669"/>
    <property type="project" value="UniProtKB-ARBA"/>
</dbReference>
<evidence type="ECO:0000313" key="3">
    <source>
        <dbReference type="EMBL" id="VAV93908.1"/>
    </source>
</evidence>
<keyword evidence="1" id="KW-1133">Transmembrane helix</keyword>
<evidence type="ECO:0000259" key="2">
    <source>
        <dbReference type="Pfam" id="PF02517"/>
    </source>
</evidence>
<feature type="transmembrane region" description="Helical" evidence="1">
    <location>
        <begin position="286"/>
        <end position="306"/>
    </location>
</feature>
<dbReference type="InterPro" id="IPR003675">
    <property type="entry name" value="Rce1/LyrA-like_dom"/>
</dbReference>
<protein>
    <submittedName>
        <fullName evidence="3">CAAX amino terminal protease family protein</fullName>
    </submittedName>
</protein>
<dbReference type="GO" id="GO:0080120">
    <property type="term" value="P:CAAX-box protein maturation"/>
    <property type="evidence" value="ECO:0007669"/>
    <property type="project" value="UniProtKB-ARBA"/>
</dbReference>
<dbReference type="Pfam" id="PF02517">
    <property type="entry name" value="Rce1-like"/>
    <property type="match status" value="1"/>
</dbReference>
<organism evidence="3">
    <name type="scientific">hydrothermal vent metagenome</name>
    <dbReference type="NCBI Taxonomy" id="652676"/>
    <lineage>
        <taxon>unclassified sequences</taxon>
        <taxon>metagenomes</taxon>
        <taxon>ecological metagenomes</taxon>
    </lineage>
</organism>